<evidence type="ECO:0000313" key="3">
    <source>
        <dbReference type="Proteomes" id="UP001153076"/>
    </source>
</evidence>
<name>A0A9Q1JL52_9CARY</name>
<comment type="caution">
    <text evidence="2">The sequence shown here is derived from an EMBL/GenBank/DDBJ whole genome shotgun (WGS) entry which is preliminary data.</text>
</comment>
<evidence type="ECO:0000313" key="2">
    <source>
        <dbReference type="EMBL" id="KAJ8424401.1"/>
    </source>
</evidence>
<proteinExistence type="predicted"/>
<accession>A0A9Q1JL52</accession>
<reference evidence="2" key="1">
    <citation type="submission" date="2022-04" db="EMBL/GenBank/DDBJ databases">
        <title>Carnegiea gigantea Genome sequencing and assembly v2.</title>
        <authorList>
            <person name="Copetti D."/>
            <person name="Sanderson M.J."/>
            <person name="Burquez A."/>
            <person name="Wojciechowski M.F."/>
        </authorList>
    </citation>
    <scope>NUCLEOTIDE SEQUENCE</scope>
    <source>
        <strain evidence="2">SGP5-SGP5p</strain>
        <tissue evidence="2">Aerial part</tissue>
    </source>
</reference>
<dbReference type="Proteomes" id="UP001153076">
    <property type="component" value="Unassembled WGS sequence"/>
</dbReference>
<feature type="region of interest" description="Disordered" evidence="1">
    <location>
        <begin position="1"/>
        <end position="31"/>
    </location>
</feature>
<protein>
    <submittedName>
        <fullName evidence="2">Uncharacterized protein</fullName>
    </submittedName>
</protein>
<dbReference type="AlphaFoldDB" id="A0A9Q1JL52"/>
<sequence length="200" mass="21513">MGPESNGRIRGVGNAVAPSKSHSESSTTSESSMIIMLKEVMSLHREVAYSTRGDAKSGHFEEGSTLNSSLHGGGKENVQIGHFEENTIDSSLHNANLRPNPKTQSRLIEIENSGVLGVKLESLHGLNMSSKSQMGKGNVVVPTGMENSMVLGHDGVWSNMNATSVKMPTKQRIHIPHKQDHSRHMTTLVALEDAGHASLT</sequence>
<keyword evidence="3" id="KW-1185">Reference proteome</keyword>
<gene>
    <name evidence="2" type="ORF">Cgig2_001084</name>
</gene>
<dbReference type="EMBL" id="JAKOGI010001690">
    <property type="protein sequence ID" value="KAJ8424401.1"/>
    <property type="molecule type" value="Genomic_DNA"/>
</dbReference>
<organism evidence="2 3">
    <name type="scientific">Carnegiea gigantea</name>
    <dbReference type="NCBI Taxonomy" id="171969"/>
    <lineage>
        <taxon>Eukaryota</taxon>
        <taxon>Viridiplantae</taxon>
        <taxon>Streptophyta</taxon>
        <taxon>Embryophyta</taxon>
        <taxon>Tracheophyta</taxon>
        <taxon>Spermatophyta</taxon>
        <taxon>Magnoliopsida</taxon>
        <taxon>eudicotyledons</taxon>
        <taxon>Gunneridae</taxon>
        <taxon>Pentapetalae</taxon>
        <taxon>Caryophyllales</taxon>
        <taxon>Cactineae</taxon>
        <taxon>Cactaceae</taxon>
        <taxon>Cactoideae</taxon>
        <taxon>Echinocereeae</taxon>
        <taxon>Carnegiea</taxon>
    </lineage>
</organism>
<evidence type="ECO:0000256" key="1">
    <source>
        <dbReference type="SAM" id="MobiDB-lite"/>
    </source>
</evidence>